<evidence type="ECO:0000256" key="13">
    <source>
        <dbReference type="RuleBase" id="RU362079"/>
    </source>
</evidence>
<dbReference type="InterPro" id="IPR043133">
    <property type="entry name" value="GTP-CH-I_C/QueF"/>
</dbReference>
<dbReference type="SUPFAM" id="SSF55083">
    <property type="entry name" value="6-hydroxymethyl-7,8-dihydropterin pyrophosphokinase, HPPK"/>
    <property type="match status" value="1"/>
</dbReference>
<dbReference type="PANTHER" id="PTHR43071">
    <property type="entry name" value="2-AMINO-4-HYDROXY-6-HYDROXYMETHYLDIHYDROPTERIDINE PYROPHOSPHOKINASE"/>
    <property type="match status" value="1"/>
</dbReference>
<feature type="compositionally biased region" description="Low complexity" evidence="14">
    <location>
        <begin position="252"/>
        <end position="265"/>
    </location>
</feature>
<dbReference type="UniPathway" id="UPA00077">
    <property type="reaction ID" value="UER00154"/>
</dbReference>
<dbReference type="FunFam" id="3.30.1130.10:FF:000003">
    <property type="entry name" value="7,8-dihydroneopterin aldolase"/>
    <property type="match status" value="1"/>
</dbReference>
<gene>
    <name evidence="16" type="ordered locus">Sked_32060</name>
</gene>
<comment type="catalytic activity">
    <reaction evidence="2 13">
        <text>7,8-dihydroneopterin = 6-hydroxymethyl-7,8-dihydropterin + glycolaldehyde</text>
        <dbReference type="Rhea" id="RHEA:10540"/>
        <dbReference type="ChEBI" id="CHEBI:17001"/>
        <dbReference type="ChEBI" id="CHEBI:17071"/>
        <dbReference type="ChEBI" id="CHEBI:44841"/>
        <dbReference type="EC" id="4.1.2.25"/>
    </reaction>
</comment>
<dbReference type="EC" id="2.7.6.3" evidence="13"/>
<dbReference type="Pfam" id="PF01288">
    <property type="entry name" value="HPPK"/>
    <property type="match status" value="1"/>
</dbReference>
<feature type="region of interest" description="Disordered" evidence="14">
    <location>
        <begin position="246"/>
        <end position="265"/>
    </location>
</feature>
<dbReference type="CDD" id="cd00483">
    <property type="entry name" value="HPPK"/>
    <property type="match status" value="1"/>
</dbReference>
<evidence type="ECO:0000256" key="3">
    <source>
        <dbReference type="ARBA" id="ARBA00005013"/>
    </source>
</evidence>
<dbReference type="Gene3D" id="3.30.70.560">
    <property type="entry name" value="7,8-Dihydro-6-hydroxymethylpterin-pyrophosphokinase HPPK"/>
    <property type="match status" value="1"/>
</dbReference>
<keyword evidence="9" id="KW-0418">Kinase</keyword>
<dbReference type="SUPFAM" id="SSF55620">
    <property type="entry name" value="Tetrahydrobiopterin biosynthesis enzymes-like"/>
    <property type="match status" value="1"/>
</dbReference>
<dbReference type="EMBL" id="CP001819">
    <property type="protein sequence ID" value="ACZ23102.1"/>
    <property type="molecule type" value="Genomic_DNA"/>
</dbReference>
<dbReference type="Proteomes" id="UP000000322">
    <property type="component" value="Chromosome"/>
</dbReference>
<feature type="compositionally biased region" description="Low complexity" evidence="14">
    <location>
        <begin position="823"/>
        <end position="837"/>
    </location>
</feature>
<dbReference type="GO" id="GO:0003848">
    <property type="term" value="F:2-amino-4-hydroxy-6-hydroxymethyldihydropteridine diphosphokinase activity"/>
    <property type="evidence" value="ECO:0007669"/>
    <property type="project" value="UniProtKB-EC"/>
</dbReference>
<comment type="function">
    <text evidence="13">Catalyzes the conversion of 7,8-dihydroneopterin to 6-hydroxymethyl-7,8-dihydropterin.</text>
</comment>
<feature type="compositionally biased region" description="Low complexity" evidence="14">
    <location>
        <begin position="481"/>
        <end position="526"/>
    </location>
</feature>
<dbReference type="eggNOG" id="COG1539">
    <property type="taxonomic scope" value="Bacteria"/>
</dbReference>
<evidence type="ECO:0000313" key="17">
    <source>
        <dbReference type="Proteomes" id="UP000000322"/>
    </source>
</evidence>
<comment type="similarity">
    <text evidence="6">In the N-terminal section; belongs to the DHNA family.</text>
</comment>
<feature type="compositionally biased region" description="Basic and acidic residues" evidence="14">
    <location>
        <begin position="360"/>
        <end position="388"/>
    </location>
</feature>
<dbReference type="KEGG" id="ske:Sked_32060"/>
<dbReference type="InterPro" id="IPR000550">
    <property type="entry name" value="Hppk"/>
</dbReference>
<feature type="compositionally biased region" description="Low complexity" evidence="14">
    <location>
        <begin position="315"/>
        <end position="329"/>
    </location>
</feature>
<feature type="compositionally biased region" description="Acidic residues" evidence="14">
    <location>
        <begin position="299"/>
        <end position="314"/>
    </location>
</feature>
<dbReference type="InterPro" id="IPR006157">
    <property type="entry name" value="FolB_dom"/>
</dbReference>
<dbReference type="RefSeq" id="WP_012868170.1">
    <property type="nucleotide sequence ID" value="NC_013521.1"/>
</dbReference>
<dbReference type="GO" id="GO:0016301">
    <property type="term" value="F:kinase activity"/>
    <property type="evidence" value="ECO:0007669"/>
    <property type="project" value="UniProtKB-KW"/>
</dbReference>
<dbReference type="EC" id="4.1.2.25" evidence="13"/>
<evidence type="ECO:0000256" key="6">
    <source>
        <dbReference type="ARBA" id="ARBA00009640"/>
    </source>
</evidence>
<dbReference type="SMART" id="SM00905">
    <property type="entry name" value="FolB"/>
    <property type="match status" value="1"/>
</dbReference>
<keyword evidence="10" id="KW-0067">ATP-binding</keyword>
<organism evidence="16 17">
    <name type="scientific">Sanguibacter keddieii (strain ATCC 51767 / DSM 10542 / NCFB 3025 / ST-74)</name>
    <dbReference type="NCBI Taxonomy" id="446469"/>
    <lineage>
        <taxon>Bacteria</taxon>
        <taxon>Bacillati</taxon>
        <taxon>Actinomycetota</taxon>
        <taxon>Actinomycetes</taxon>
        <taxon>Micrococcales</taxon>
        <taxon>Sanguibacteraceae</taxon>
        <taxon>Sanguibacter</taxon>
    </lineage>
</organism>
<dbReference type="STRING" id="446469.Sked_32060"/>
<evidence type="ECO:0000313" key="16">
    <source>
        <dbReference type="EMBL" id="ACZ23102.1"/>
    </source>
</evidence>
<feature type="region of interest" description="Disordered" evidence="14">
    <location>
        <begin position="274"/>
        <end position="878"/>
    </location>
</feature>
<dbReference type="AlphaFoldDB" id="D1BD98"/>
<keyword evidence="11 13" id="KW-0289">Folate biosynthesis</keyword>
<evidence type="ECO:0000256" key="2">
    <source>
        <dbReference type="ARBA" id="ARBA00001353"/>
    </source>
</evidence>
<evidence type="ECO:0000256" key="4">
    <source>
        <dbReference type="ARBA" id="ARBA00005051"/>
    </source>
</evidence>
<evidence type="ECO:0000256" key="1">
    <source>
        <dbReference type="ARBA" id="ARBA00000198"/>
    </source>
</evidence>
<dbReference type="InterPro" id="IPR035907">
    <property type="entry name" value="Hppk_sf"/>
</dbReference>
<evidence type="ECO:0000256" key="9">
    <source>
        <dbReference type="ARBA" id="ARBA00022777"/>
    </source>
</evidence>
<feature type="compositionally biased region" description="Basic and acidic residues" evidence="14">
    <location>
        <begin position="766"/>
        <end position="791"/>
    </location>
</feature>
<comment type="pathway">
    <text evidence="4">Cofactor biosynthesis; tetrahydrofolate biosynthesis; 2-amino-4-hydroxy-6-hydroxymethyl-7,8-dihydropteridine diphosphate from 7,8-dihydroneopterin triphosphate: step 4/4.</text>
</comment>
<dbReference type="Gene3D" id="3.30.1130.10">
    <property type="match status" value="1"/>
</dbReference>
<comment type="catalytic activity">
    <reaction evidence="1">
        <text>6-hydroxymethyl-7,8-dihydropterin + ATP = (7,8-dihydropterin-6-yl)methyl diphosphate + AMP + H(+)</text>
        <dbReference type="Rhea" id="RHEA:11412"/>
        <dbReference type="ChEBI" id="CHEBI:15378"/>
        <dbReference type="ChEBI" id="CHEBI:30616"/>
        <dbReference type="ChEBI" id="CHEBI:44841"/>
        <dbReference type="ChEBI" id="CHEBI:72950"/>
        <dbReference type="ChEBI" id="CHEBI:456215"/>
        <dbReference type="EC" id="2.7.6.3"/>
    </reaction>
</comment>
<feature type="domain" description="7,8-dihydro-6-hydroxymethylpterin-pyrophosphokinase" evidence="15">
    <location>
        <begin position="1008"/>
        <end position="1019"/>
    </location>
</feature>
<keyword evidence="12 13" id="KW-0456">Lyase</keyword>
<evidence type="ECO:0000256" key="14">
    <source>
        <dbReference type="SAM" id="MobiDB-lite"/>
    </source>
</evidence>
<feature type="compositionally biased region" description="Low complexity" evidence="14">
    <location>
        <begin position="609"/>
        <end position="620"/>
    </location>
</feature>
<evidence type="ECO:0000256" key="8">
    <source>
        <dbReference type="ARBA" id="ARBA00022741"/>
    </source>
</evidence>
<dbReference type="GO" id="GO:0004150">
    <property type="term" value="F:dihydroneopterin aldolase activity"/>
    <property type="evidence" value="ECO:0007669"/>
    <property type="project" value="UniProtKB-UniRule"/>
</dbReference>
<dbReference type="CDD" id="cd00534">
    <property type="entry name" value="DHNA_DHNTPE"/>
    <property type="match status" value="1"/>
</dbReference>
<dbReference type="eggNOG" id="COG0801">
    <property type="taxonomic scope" value="Bacteria"/>
</dbReference>
<reference evidence="16 17" key="1">
    <citation type="journal article" date="2009" name="Stand. Genomic Sci.">
        <title>Complete genome sequence of Sanguibacter keddieii type strain (ST-74).</title>
        <authorList>
            <person name="Ivanova N."/>
            <person name="Sikorski J."/>
            <person name="Sims D."/>
            <person name="Brettin T."/>
            <person name="Detter J.C."/>
            <person name="Han C."/>
            <person name="Lapidus A."/>
            <person name="Copeland A."/>
            <person name="Glavina Del Rio T."/>
            <person name="Nolan M."/>
            <person name="Chen F."/>
            <person name="Lucas S."/>
            <person name="Tice H."/>
            <person name="Cheng J.F."/>
            <person name="Bruce D."/>
            <person name="Goodwin L."/>
            <person name="Pitluck S."/>
            <person name="Pati A."/>
            <person name="Mavromatis K."/>
            <person name="Chen A."/>
            <person name="Palaniappan K."/>
            <person name="D'haeseleer P."/>
            <person name="Chain P."/>
            <person name="Bristow J."/>
            <person name="Eisen J.A."/>
            <person name="Markowitz V."/>
            <person name="Hugenholtz P."/>
            <person name="Goker M."/>
            <person name="Pukall R."/>
            <person name="Klenk H.P."/>
            <person name="Kyrpides N.C."/>
        </authorList>
    </citation>
    <scope>NUCLEOTIDE SEQUENCE [LARGE SCALE GENOMIC DNA]</scope>
    <source>
        <strain evidence="17">ATCC 51767 / DSM 10542 / NCFB 3025 / ST-74</strain>
    </source>
</reference>
<dbReference type="GO" id="GO:0046656">
    <property type="term" value="P:folic acid biosynthetic process"/>
    <property type="evidence" value="ECO:0007669"/>
    <property type="project" value="UniProtKB-UniRule"/>
</dbReference>
<dbReference type="NCBIfam" id="TIGR00526">
    <property type="entry name" value="folB_dom"/>
    <property type="match status" value="1"/>
</dbReference>
<accession>D1BD98</accession>
<keyword evidence="8" id="KW-0547">Nucleotide-binding</keyword>
<feature type="compositionally biased region" description="Low complexity" evidence="14">
    <location>
        <begin position="405"/>
        <end position="417"/>
    </location>
</feature>
<dbReference type="InterPro" id="IPR006156">
    <property type="entry name" value="Dihydroneopterin_aldolase"/>
</dbReference>
<comment type="similarity">
    <text evidence="5 13">Belongs to the DHNA family.</text>
</comment>
<dbReference type="NCBIfam" id="TIGR01498">
    <property type="entry name" value="folK"/>
    <property type="match status" value="1"/>
</dbReference>
<comment type="pathway">
    <text evidence="3 13">Cofactor biosynthesis; tetrahydrofolate biosynthesis; 2-amino-4-hydroxy-6-hydroxymethyl-7,8-dihydropteridine diphosphate from 7,8-dihydroneopterin triphosphate: step 3/4.</text>
</comment>
<feature type="compositionally biased region" description="Low complexity" evidence="14">
    <location>
        <begin position="680"/>
        <end position="689"/>
    </location>
</feature>
<name>D1BD98_SANKS</name>
<feature type="compositionally biased region" description="Basic and acidic residues" evidence="14">
    <location>
        <begin position="1179"/>
        <end position="1195"/>
    </location>
</feature>
<feature type="compositionally biased region" description="Acidic residues" evidence="14">
    <location>
        <begin position="792"/>
        <end position="805"/>
    </location>
</feature>
<evidence type="ECO:0000256" key="7">
    <source>
        <dbReference type="ARBA" id="ARBA00022679"/>
    </source>
</evidence>
<feature type="compositionally biased region" description="Low complexity" evidence="14">
    <location>
        <begin position="452"/>
        <end position="464"/>
    </location>
</feature>
<dbReference type="NCBIfam" id="TIGR00525">
    <property type="entry name" value="folB"/>
    <property type="match status" value="1"/>
</dbReference>
<evidence type="ECO:0000256" key="12">
    <source>
        <dbReference type="ARBA" id="ARBA00023239"/>
    </source>
</evidence>
<dbReference type="PANTHER" id="PTHR43071:SF1">
    <property type="entry name" value="2-AMINO-4-HYDROXY-6-HYDROXYMETHYLDIHYDROPTERIDINE PYROPHOSPHOKINASE"/>
    <property type="match status" value="1"/>
</dbReference>
<evidence type="ECO:0000259" key="15">
    <source>
        <dbReference type="PROSITE" id="PS00794"/>
    </source>
</evidence>
<dbReference type="PROSITE" id="PS00794">
    <property type="entry name" value="HPPK"/>
    <property type="match status" value="1"/>
</dbReference>
<evidence type="ECO:0000256" key="11">
    <source>
        <dbReference type="ARBA" id="ARBA00022909"/>
    </source>
</evidence>
<feature type="region of interest" description="Disordered" evidence="14">
    <location>
        <begin position="1117"/>
        <end position="1211"/>
    </location>
</feature>
<evidence type="ECO:0000256" key="5">
    <source>
        <dbReference type="ARBA" id="ARBA00005708"/>
    </source>
</evidence>
<protein>
    <recommendedName>
        <fullName evidence="13">Bifunctional folate synthesis protein</fullName>
    </recommendedName>
    <domain>
        <recommendedName>
            <fullName evidence="13">Dihydroneopterin aldolase</fullName>
            <shortName evidence="13">DHNA</shortName>
            <ecNumber evidence="13">4.1.2.25</ecNumber>
        </recommendedName>
        <alternativeName>
            <fullName evidence="13">7,8-dihydroneopterin aldolase</fullName>
        </alternativeName>
    </domain>
    <domain>
        <recommendedName>
            <fullName evidence="13">2-amino-4-hydroxy-6-hydroxymethyldihydropteridine pyrophosphokinase</fullName>
            <ecNumber evidence="13">2.7.6.3</ecNumber>
        </recommendedName>
        <alternativeName>
            <fullName evidence="13">6-hydroxymethyl-7,8-dihydropterin pyrophosphokinase</fullName>
            <shortName evidence="13">PPPK</shortName>
        </alternativeName>
        <alternativeName>
            <fullName evidence="13">7,8-dihydro-6-hydroxymethylpterin pyrophosphokinase</fullName>
            <shortName evidence="13">HPPK</shortName>
        </alternativeName>
    </domain>
</protein>
<dbReference type="Pfam" id="PF02152">
    <property type="entry name" value="FolB"/>
    <property type="match status" value="1"/>
</dbReference>
<keyword evidence="7" id="KW-0808">Transferase</keyword>
<dbReference type="GO" id="GO:0005524">
    <property type="term" value="F:ATP binding"/>
    <property type="evidence" value="ECO:0007669"/>
    <property type="project" value="UniProtKB-KW"/>
</dbReference>
<proteinExistence type="inferred from homology"/>
<sequence length="1211" mass="125135">MSTLVQRSVLDASGFPLDQIQILGIAARGFHGVLESEREAGQDFSADVTLYLDTRAAARDDDLDETVNYALVAQDVVDILSGEPVDLIETVAEQIAAAVLDRPLVASVDVTVHKPQAPIPVPFSDVTVTINRDRLNVPVVTSPVAPALDELPAEDLAESRADLPLSVEEPRDPDEQASAGLPVSALPAAALPAAALPAVSFPSAGLAGAPVPSDGIPVAGSALPPATAPTELPEAFEPVALRVDETESDVATPTPSSSPTLDLPLGRLTAPVAARESDPASYSTSELHLESDLVHDEPVASDETEVDLETEPDVEPAAADETAAASDTAVADDDLLPVDGDQTTTSAALVPPVDDSILEEQARLSEQARRPEVFGLRPRTDAHLRPTTDDTDDALPAPGDDHGQPEPAASEAVASEARVSEPETPEPEPETTEPGRTEPTEGSPSAGPQMGAAFFAAASAAVRNASRDRAPLSFEELLNPSATGDQPAAPAATPASGTPADEAHPSATGVTAAPAAGPADAPSPVAEAVQAADAEPEPEVEHGQSQQPTAPAPVQEPGDDHPLEQPAGQPQADETKTDGHATPVLVEPTEEAPVWQPSSFAFPPTGLSTPTEQAAPAAQAGLPESGQQPAPVDGDTSRFAPPVAQQPHGTLEDREPVDTLEAQDPVESVPTLSEPEESALETTALLPPLDLDDESRTAPGVEDTGPDRTGVDDSVPDASAALGDPVHETQLVPTYAPEPDADETQVVETRSEPLLGDDVPEDAPDHDEQREDEAHDAVPGEVHDGEVHDDAVSDDAVPDDLLTEDEASHVEPDLSAEPESGGPADHAAPAEPAAFAEPEPEPALRPDVVEDLDAPTSPVPVTDPSGVDEAPVSTPPSGSAAIAAAALASPTFGTPALADGAERRGETPLQLDRMDARPDEPVDVVLALGANLGDAQGTLRRAVAELDTLTGVDVVEVGPLARTAAVGGPEQPDFLNTVVIVRTTLSPRELLHGCQSVEAGNGRERDVRWGPRTLDIDIVVFGDVIGSATDLELPHPRANERAFVLAPWAHLAPEAHLPGLGGGPVAALAATAHDREGIRWLALDWLHDAELPTAAQTSRPAAVAPALTAVQVVSLPDGETTEDPATTQAPADTVEPSAAPALGDQQPHAAQPEAETDHDVTHPETTAVEAAQVWTPDVEPPRAETHLDSLEHIESPDDTVDGVPAVEDRTL</sequence>
<dbReference type="HOGENOM" id="CLU_269709_0_0_11"/>
<evidence type="ECO:0000256" key="10">
    <source>
        <dbReference type="ARBA" id="ARBA00022840"/>
    </source>
</evidence>
<dbReference type="GO" id="GO:0046654">
    <property type="term" value="P:tetrahydrofolate biosynthetic process"/>
    <property type="evidence" value="ECO:0007669"/>
    <property type="project" value="UniProtKB-UniRule"/>
</dbReference>
<feature type="compositionally biased region" description="Basic and acidic residues" evidence="14">
    <location>
        <begin position="287"/>
        <end position="298"/>
    </location>
</feature>
<keyword evidence="17" id="KW-1185">Reference proteome</keyword>